<organism evidence="1">
    <name type="scientific">Rhipicephalus appendiculatus</name>
    <name type="common">Brown ear tick</name>
    <dbReference type="NCBI Taxonomy" id="34631"/>
    <lineage>
        <taxon>Eukaryota</taxon>
        <taxon>Metazoa</taxon>
        <taxon>Ecdysozoa</taxon>
        <taxon>Arthropoda</taxon>
        <taxon>Chelicerata</taxon>
        <taxon>Arachnida</taxon>
        <taxon>Acari</taxon>
        <taxon>Parasitiformes</taxon>
        <taxon>Ixodida</taxon>
        <taxon>Ixodoidea</taxon>
        <taxon>Ixodidae</taxon>
        <taxon>Rhipicephalinae</taxon>
        <taxon>Rhipicephalus</taxon>
        <taxon>Rhipicephalus</taxon>
    </lineage>
</organism>
<proteinExistence type="predicted"/>
<dbReference type="EMBL" id="GEDV01003897">
    <property type="protein sequence ID" value="JAP84660.1"/>
    <property type="molecule type" value="Transcribed_RNA"/>
</dbReference>
<protein>
    <recommendedName>
        <fullName evidence="2">Transposase</fullName>
    </recommendedName>
</protein>
<accession>A0A131Z1N1</accession>
<dbReference type="AlphaFoldDB" id="A0A131Z1N1"/>
<reference evidence="1" key="1">
    <citation type="journal article" date="2016" name="Ticks Tick Borne Dis.">
        <title>De novo assembly and annotation of the salivary gland transcriptome of Rhipicephalus appendiculatus male and female ticks during blood feeding.</title>
        <authorList>
            <person name="de Castro M.H."/>
            <person name="de Klerk D."/>
            <person name="Pienaar R."/>
            <person name="Latif A.A."/>
            <person name="Rees D.J."/>
            <person name="Mans B.J."/>
        </authorList>
    </citation>
    <scope>NUCLEOTIDE SEQUENCE</scope>
    <source>
        <tissue evidence="1">Salivary glands</tissue>
    </source>
</reference>
<name>A0A131Z1N1_RHIAP</name>
<evidence type="ECO:0000313" key="1">
    <source>
        <dbReference type="EMBL" id="JAP84660.1"/>
    </source>
</evidence>
<evidence type="ECO:0008006" key="2">
    <source>
        <dbReference type="Google" id="ProtNLM"/>
    </source>
</evidence>
<sequence length="79" mass="9350">MKSKRGEFSNIAKVVQRLEEDETLPAVSTTTTQRMLKQLGFKYKERSRNAFIIEATHIVKCRRRFLRSCDARFKLLSER</sequence>